<dbReference type="InterPro" id="IPR014018">
    <property type="entry name" value="SecA_motor_DEAD"/>
</dbReference>
<dbReference type="NCBIfam" id="TIGR00963">
    <property type="entry name" value="secA"/>
    <property type="match status" value="1"/>
</dbReference>
<keyword evidence="5 10" id="KW-0067">ATP-binding</keyword>
<evidence type="ECO:0000256" key="10">
    <source>
        <dbReference type="RuleBase" id="RU003874"/>
    </source>
</evidence>
<dbReference type="InterPro" id="IPR027417">
    <property type="entry name" value="P-loop_NTPase"/>
</dbReference>
<evidence type="ECO:0000256" key="9">
    <source>
        <dbReference type="ARBA" id="ARBA00023136"/>
    </source>
</evidence>
<dbReference type="InterPro" id="IPR011130">
    <property type="entry name" value="SecA_preprotein_X-link_dom"/>
</dbReference>
<dbReference type="EMBL" id="CAKKNE010000005">
    <property type="protein sequence ID" value="CAH0376841.1"/>
    <property type="molecule type" value="Genomic_DNA"/>
</dbReference>
<dbReference type="Pfam" id="PF07516">
    <property type="entry name" value="SecA_SW"/>
    <property type="match status" value="1"/>
</dbReference>
<gene>
    <name evidence="15" type="ORF">PCAL00307_LOCUS9786</name>
    <name evidence="16" type="ORF">PECAL_5P14340</name>
</gene>
<dbReference type="InterPro" id="IPR036670">
    <property type="entry name" value="SecA_X-link_sf"/>
</dbReference>
<dbReference type="InterPro" id="IPR020937">
    <property type="entry name" value="SecA_CS"/>
</dbReference>
<name>A0A7S4E7C7_9STRA</name>
<evidence type="ECO:0000256" key="8">
    <source>
        <dbReference type="ARBA" id="ARBA00023010"/>
    </source>
</evidence>
<evidence type="ECO:0000313" key="15">
    <source>
        <dbReference type="EMBL" id="CAE0694350.1"/>
    </source>
</evidence>
<feature type="chain" id="PRO_5035593744" description="Protein translocase subunit SecA" evidence="12">
    <location>
        <begin position="25"/>
        <end position="1060"/>
    </location>
</feature>
<organism evidence="15">
    <name type="scientific">Pelagomonas calceolata</name>
    <dbReference type="NCBI Taxonomy" id="35677"/>
    <lineage>
        <taxon>Eukaryota</taxon>
        <taxon>Sar</taxon>
        <taxon>Stramenopiles</taxon>
        <taxon>Ochrophyta</taxon>
        <taxon>Pelagophyceae</taxon>
        <taxon>Pelagomonadales</taxon>
        <taxon>Pelagomonadaceae</taxon>
        <taxon>Pelagomonas</taxon>
    </lineage>
</organism>
<dbReference type="SMART" id="SM00958">
    <property type="entry name" value="SecA_PP_bind"/>
    <property type="match status" value="1"/>
</dbReference>
<keyword evidence="7" id="KW-1278">Translocase</keyword>
<keyword evidence="12" id="KW-0732">Signal</keyword>
<dbReference type="EMBL" id="HBIW01011433">
    <property type="protein sequence ID" value="CAE0694350.1"/>
    <property type="molecule type" value="Transcribed_RNA"/>
</dbReference>
<evidence type="ECO:0000256" key="3">
    <source>
        <dbReference type="ARBA" id="ARBA00022448"/>
    </source>
</evidence>
<evidence type="ECO:0000259" key="13">
    <source>
        <dbReference type="PROSITE" id="PS51192"/>
    </source>
</evidence>
<evidence type="ECO:0000256" key="6">
    <source>
        <dbReference type="ARBA" id="ARBA00022927"/>
    </source>
</evidence>
<dbReference type="GO" id="GO:0016020">
    <property type="term" value="C:membrane"/>
    <property type="evidence" value="ECO:0007669"/>
    <property type="project" value="UniProtKB-SubCell"/>
</dbReference>
<dbReference type="PANTHER" id="PTHR30612:SF0">
    <property type="entry name" value="CHLOROPLAST PROTEIN-TRANSPORTING ATPASE"/>
    <property type="match status" value="1"/>
</dbReference>
<dbReference type="HAMAP" id="MF_01382">
    <property type="entry name" value="SecA"/>
    <property type="match status" value="1"/>
</dbReference>
<dbReference type="CDD" id="cd17928">
    <property type="entry name" value="DEXDc_SecA"/>
    <property type="match status" value="1"/>
</dbReference>
<dbReference type="Pfam" id="PF01043">
    <property type="entry name" value="SecA_PP_bind"/>
    <property type="match status" value="1"/>
</dbReference>
<dbReference type="SMART" id="SM00957">
    <property type="entry name" value="SecA_DEAD"/>
    <property type="match status" value="1"/>
</dbReference>
<dbReference type="GO" id="GO:0006886">
    <property type="term" value="P:intracellular protein transport"/>
    <property type="evidence" value="ECO:0007669"/>
    <property type="project" value="InterPro"/>
</dbReference>
<dbReference type="Gene3D" id="3.40.50.300">
    <property type="entry name" value="P-loop containing nucleotide triphosphate hydrolases"/>
    <property type="match status" value="2"/>
</dbReference>
<evidence type="ECO:0000256" key="12">
    <source>
        <dbReference type="SAM" id="SignalP"/>
    </source>
</evidence>
<accession>A0A7S4E7C7</accession>
<dbReference type="InterPro" id="IPR044722">
    <property type="entry name" value="SecA_SF2_C"/>
</dbReference>
<comment type="similarity">
    <text evidence="2 10">Belongs to the SecA family.</text>
</comment>
<evidence type="ECO:0000256" key="7">
    <source>
        <dbReference type="ARBA" id="ARBA00022967"/>
    </source>
</evidence>
<dbReference type="GO" id="GO:0006605">
    <property type="term" value="P:protein targeting"/>
    <property type="evidence" value="ECO:0007669"/>
    <property type="project" value="InterPro"/>
</dbReference>
<dbReference type="PROSITE" id="PS51192">
    <property type="entry name" value="HELICASE_ATP_BIND_1"/>
    <property type="match status" value="1"/>
</dbReference>
<dbReference type="Gene3D" id="1.10.3060.10">
    <property type="entry name" value="Helical scaffold and wing domains of SecA"/>
    <property type="match status" value="1"/>
</dbReference>
<evidence type="ECO:0000256" key="1">
    <source>
        <dbReference type="ARBA" id="ARBA00004170"/>
    </source>
</evidence>
<dbReference type="PANTHER" id="PTHR30612">
    <property type="entry name" value="SECA INNER MEMBRANE COMPONENT OF SEC PROTEIN SECRETION SYSTEM"/>
    <property type="match status" value="1"/>
</dbReference>
<dbReference type="PROSITE" id="PS01312">
    <property type="entry name" value="SECA"/>
    <property type="match status" value="1"/>
</dbReference>
<dbReference type="Pfam" id="PF07517">
    <property type="entry name" value="SecA_DEAD"/>
    <property type="match status" value="1"/>
</dbReference>
<sequence>MAAPSTMQLLALLATACALQPTLRTTPQRAGRRTEVSMLGGFQMPTLDSLFKKDAKTITSREPGWLKEAREVSGYADRVAEIEALADTMAAKSDEELRSLTTTLRQRRQAGESLDDLLPEAFAACREASTRSLGLRHYDVQLVGGMALHEGKLAEMATGEGKTLVATCPLYLRSLDEKGAHVITVNDYLARRDAETLQPLFDALGLTVGVVQSESTSDQRRAAYACDVTYVTNNELGFDYLRDHLAYETEELTLTTRPLNFAIVDEADSILVDEARTPLIISGEGDDDAPQKYDAATLAASYLEKGRDYEVDYKGRRVTLTDNGFATAADLLGVADDPLGLFGTDTKWAAYLFPALNAKELYFRERDYLVDQGEVKIVDEFTGRVMEGRRWNGGLHQAVEAKERVDVKPEQVTVASITYQSLFLLYPTLSGMTGTAFSEAKELSDTYKLDVLRVPTAKPLLRADAGDLVFKSKLDKFRYVLRDIREKNSRGQPVLCGTTSIEDATLISELLSNDGVPHRVLNANPKLARKESEIVSQAGRLGAVTIATNMAGRGTDILLGGNAALTARLRLREALAPAVDEMLEPLVRVERSLYPVDDLGAIEQQLQAAAQEAAPGLRQAIFADQDNATEVKASAALDKIDEFCAVAVAPPSERTEGQPGVDACRQAYNAVKSKFSEVVDVERQQVREQGGLAVLGTERHESVRIDNQLRGRSGRQGDAGASVYAISLEDKMFNVFGSDKMGQLSFAFEIAGDDGEPLQSDMLTKSLSTIQEKVESYYREMRTNLVRYDRIVDAQRRIFYERRQEVLTGDRQFLSKLLGQYAADTARDTLANATRLLPKDASDDEKNQAYEFGAEMLQRMYPACAVEIDTACRLALEDLPPTQAPDIFTVEDSLVSGTQKGFDLQVALVDQKGEGEDDLPAILMRFYILREFDQAWQQHLRDLEFLRENVGFQSYSQKDPFQEWTIQSNELFTKLSAKVYRNSAISWLSLDASGIVARPAAPVAPASPVVSDDDDVSNPVAAAQARGAASLNANDQTGEVAGNRGERRAKKKGGKKSRRR</sequence>
<keyword evidence="8 10" id="KW-0811">Translocation</keyword>
<dbReference type="InterPro" id="IPR000185">
    <property type="entry name" value="SecA"/>
</dbReference>
<comment type="subcellular location">
    <subcellularLocation>
        <location evidence="1">Membrane</location>
        <topology evidence="1">Peripheral membrane protein</topology>
    </subcellularLocation>
</comment>
<dbReference type="GO" id="GO:0005524">
    <property type="term" value="F:ATP binding"/>
    <property type="evidence" value="ECO:0007669"/>
    <property type="project" value="UniProtKB-KW"/>
</dbReference>
<dbReference type="InterPro" id="IPR011115">
    <property type="entry name" value="SecA_DEAD"/>
</dbReference>
<evidence type="ECO:0000313" key="16">
    <source>
        <dbReference type="EMBL" id="CAH0376841.1"/>
    </source>
</evidence>
<feature type="domain" description="Helicase ATP-binding" evidence="13">
    <location>
        <begin position="143"/>
        <end position="283"/>
    </location>
</feature>
<evidence type="ECO:0000256" key="2">
    <source>
        <dbReference type="ARBA" id="ARBA00007650"/>
    </source>
</evidence>
<dbReference type="AlphaFoldDB" id="A0A7S4E7C7"/>
<dbReference type="SUPFAM" id="SSF81767">
    <property type="entry name" value="Pre-protein crosslinking domain of SecA"/>
    <property type="match status" value="1"/>
</dbReference>
<dbReference type="Pfam" id="PF21090">
    <property type="entry name" value="P-loop_SecA"/>
    <property type="match status" value="1"/>
</dbReference>
<keyword evidence="6 10" id="KW-0653">Protein transport</keyword>
<dbReference type="SUPFAM" id="SSF52540">
    <property type="entry name" value="P-loop containing nucleoside triphosphate hydrolases"/>
    <property type="match status" value="2"/>
</dbReference>
<feature type="compositionally biased region" description="Basic residues" evidence="11">
    <location>
        <begin position="1047"/>
        <end position="1060"/>
    </location>
</feature>
<dbReference type="InterPro" id="IPR014001">
    <property type="entry name" value="Helicase_ATP-bd"/>
</dbReference>
<keyword evidence="17" id="KW-1185">Reference proteome</keyword>
<dbReference type="Proteomes" id="UP000789595">
    <property type="component" value="Unassembled WGS sequence"/>
</dbReference>
<evidence type="ECO:0000313" key="17">
    <source>
        <dbReference type="Proteomes" id="UP000789595"/>
    </source>
</evidence>
<dbReference type="PROSITE" id="PS51196">
    <property type="entry name" value="SECA_MOTOR_DEAD"/>
    <property type="match status" value="1"/>
</dbReference>
<reference evidence="16" key="2">
    <citation type="submission" date="2021-11" db="EMBL/GenBank/DDBJ databases">
        <authorList>
            <consortium name="Genoscope - CEA"/>
            <person name="William W."/>
        </authorList>
    </citation>
    <scope>NUCLEOTIDE SEQUENCE</scope>
</reference>
<dbReference type="InterPro" id="IPR011116">
    <property type="entry name" value="SecA_Wing/Scaffold"/>
</dbReference>
<protein>
    <recommendedName>
        <fullName evidence="10">Protein translocase subunit SecA</fullName>
    </recommendedName>
</protein>
<evidence type="ECO:0000256" key="4">
    <source>
        <dbReference type="ARBA" id="ARBA00022741"/>
    </source>
</evidence>
<feature type="signal peptide" evidence="12">
    <location>
        <begin position="1"/>
        <end position="24"/>
    </location>
</feature>
<dbReference type="OrthoDB" id="27934at2759"/>
<feature type="domain" description="SecA family profile" evidence="14">
    <location>
        <begin position="57"/>
        <end position="757"/>
    </location>
</feature>
<dbReference type="InterPro" id="IPR036266">
    <property type="entry name" value="SecA_Wing/Scaffold_sf"/>
</dbReference>
<dbReference type="SUPFAM" id="SSF81886">
    <property type="entry name" value="Helical scaffold and wing domains of SecA"/>
    <property type="match status" value="1"/>
</dbReference>
<evidence type="ECO:0000256" key="11">
    <source>
        <dbReference type="SAM" id="MobiDB-lite"/>
    </source>
</evidence>
<keyword evidence="4 10" id="KW-0547">Nucleotide-binding</keyword>
<dbReference type="Gene3D" id="3.90.1440.10">
    <property type="entry name" value="SecA, preprotein cross-linking domain"/>
    <property type="match status" value="1"/>
</dbReference>
<evidence type="ECO:0000256" key="5">
    <source>
        <dbReference type="ARBA" id="ARBA00022840"/>
    </source>
</evidence>
<feature type="region of interest" description="Disordered" evidence="11">
    <location>
        <begin position="1004"/>
        <end position="1060"/>
    </location>
</feature>
<dbReference type="PRINTS" id="PR00906">
    <property type="entry name" value="SECA"/>
</dbReference>
<keyword evidence="9" id="KW-0472">Membrane</keyword>
<keyword evidence="3 10" id="KW-0813">Transport</keyword>
<proteinExistence type="inferred from homology"/>
<evidence type="ECO:0000259" key="14">
    <source>
        <dbReference type="PROSITE" id="PS51196"/>
    </source>
</evidence>
<dbReference type="GO" id="GO:0017038">
    <property type="term" value="P:protein import"/>
    <property type="evidence" value="ECO:0007669"/>
    <property type="project" value="InterPro"/>
</dbReference>
<reference evidence="15" key="1">
    <citation type="submission" date="2021-01" db="EMBL/GenBank/DDBJ databases">
        <authorList>
            <person name="Corre E."/>
            <person name="Pelletier E."/>
            <person name="Niang G."/>
            <person name="Scheremetjew M."/>
            <person name="Finn R."/>
            <person name="Kale V."/>
            <person name="Holt S."/>
            <person name="Cochrane G."/>
            <person name="Meng A."/>
            <person name="Brown T."/>
            <person name="Cohen L."/>
        </authorList>
    </citation>
    <scope>NUCLEOTIDE SEQUENCE</scope>
    <source>
        <strain evidence="15">CCMP1756</strain>
    </source>
</reference>